<feature type="coiled-coil region" evidence="1">
    <location>
        <begin position="37"/>
        <end position="257"/>
    </location>
</feature>
<accession>A0A0B7MNJ2</accession>
<dbReference type="Proteomes" id="UP000046155">
    <property type="component" value="Unassembled WGS sequence"/>
</dbReference>
<proteinExistence type="predicted"/>
<protein>
    <submittedName>
        <fullName evidence="2">Uncharacterized protein</fullName>
    </submittedName>
</protein>
<dbReference type="AlphaFoldDB" id="A0A0B7MNJ2"/>
<dbReference type="OrthoDB" id="9934877at2"/>
<organism evidence="2 3">
    <name type="scientific">Syntrophaceticus schinkii</name>
    <dbReference type="NCBI Taxonomy" id="499207"/>
    <lineage>
        <taxon>Bacteria</taxon>
        <taxon>Bacillati</taxon>
        <taxon>Bacillota</taxon>
        <taxon>Clostridia</taxon>
        <taxon>Thermoanaerobacterales</taxon>
        <taxon>Thermoanaerobacterales Family III. Incertae Sedis</taxon>
        <taxon>Syntrophaceticus</taxon>
    </lineage>
</organism>
<keyword evidence="1" id="KW-0175">Coiled coil</keyword>
<reference evidence="3" key="1">
    <citation type="submission" date="2015-01" db="EMBL/GenBank/DDBJ databases">
        <authorList>
            <person name="Manzoor Shahid"/>
            <person name="Zubair Saima"/>
        </authorList>
    </citation>
    <scope>NUCLEOTIDE SEQUENCE [LARGE SCALE GENOMIC DNA]</scope>
    <source>
        <strain evidence="3">Sp3</strain>
    </source>
</reference>
<gene>
    <name evidence="2" type="ORF">SSCH_600023</name>
</gene>
<name>A0A0B7MNJ2_9FIRM</name>
<evidence type="ECO:0000256" key="1">
    <source>
        <dbReference type="SAM" id="Coils"/>
    </source>
</evidence>
<sequence>MAKTKSERKLLNSLNDGFLRGKDEEEIYWDLGEDNLNEDELKRNRNLNERIHNLETELAERNKIINKMRKQNDEYIRVLEEKDKKMHESQIIIKTMEANLHQLEGERRQYLEKIEEYGREVANIQDKYSMAEEDIKNLTGQLKARTQENIILNKENRDLQRANNQMQESIALLEDNVRKLNRDLNQIEPAKIDMEKKYNRALESLRKEVKAKHQEILRIGRELTEIKNAYQELRRVNENLELELDMLNTTNISLQKKVEKITLQNSIMERKLQNKLVRIVLALCSLFGWNPERKSKSAGLS</sequence>
<evidence type="ECO:0000313" key="3">
    <source>
        <dbReference type="Proteomes" id="UP000046155"/>
    </source>
</evidence>
<dbReference type="SUPFAM" id="SSF90257">
    <property type="entry name" value="Myosin rod fragments"/>
    <property type="match status" value="1"/>
</dbReference>
<dbReference type="RefSeq" id="WP_044665679.1">
    <property type="nucleotide sequence ID" value="NZ_CDRZ01000259.1"/>
</dbReference>
<evidence type="ECO:0000313" key="2">
    <source>
        <dbReference type="EMBL" id="CEO89803.1"/>
    </source>
</evidence>
<dbReference type="EMBL" id="CDRZ01000259">
    <property type="protein sequence ID" value="CEO89803.1"/>
    <property type="molecule type" value="Genomic_DNA"/>
</dbReference>
<keyword evidence="3" id="KW-1185">Reference proteome</keyword>